<protein>
    <submittedName>
        <fullName evidence="2">Uncharacterized protein</fullName>
    </submittedName>
</protein>
<comment type="caution">
    <text evidence="2">The sequence shown here is derived from an EMBL/GenBank/DDBJ whole genome shotgun (WGS) entry which is preliminary data.</text>
</comment>
<evidence type="ECO:0000313" key="3">
    <source>
        <dbReference type="Proteomes" id="UP001596472"/>
    </source>
</evidence>
<dbReference type="RefSeq" id="WP_379711846.1">
    <property type="nucleotide sequence ID" value="NZ_JBHTBS010000004.1"/>
</dbReference>
<dbReference type="Proteomes" id="UP001596472">
    <property type="component" value="Unassembled WGS sequence"/>
</dbReference>
<organism evidence="2 3">
    <name type="scientific">Haloferula chungangensis</name>
    <dbReference type="NCBI Taxonomy" id="1048331"/>
    <lineage>
        <taxon>Bacteria</taxon>
        <taxon>Pseudomonadati</taxon>
        <taxon>Verrucomicrobiota</taxon>
        <taxon>Verrucomicrobiia</taxon>
        <taxon>Verrucomicrobiales</taxon>
        <taxon>Verrucomicrobiaceae</taxon>
        <taxon>Haloferula</taxon>
    </lineage>
</organism>
<feature type="region of interest" description="Disordered" evidence="1">
    <location>
        <begin position="1"/>
        <end position="36"/>
    </location>
</feature>
<proteinExistence type="predicted"/>
<name>A0ABW2L568_9BACT</name>
<keyword evidence="3" id="KW-1185">Reference proteome</keyword>
<dbReference type="EMBL" id="JBHTBS010000004">
    <property type="protein sequence ID" value="MFC7337503.1"/>
    <property type="molecule type" value="Genomic_DNA"/>
</dbReference>
<feature type="compositionally biased region" description="Basic and acidic residues" evidence="1">
    <location>
        <begin position="15"/>
        <end position="25"/>
    </location>
</feature>
<reference evidence="3" key="1">
    <citation type="journal article" date="2019" name="Int. J. Syst. Evol. Microbiol.">
        <title>The Global Catalogue of Microorganisms (GCM) 10K type strain sequencing project: providing services to taxonomists for standard genome sequencing and annotation.</title>
        <authorList>
            <consortium name="The Broad Institute Genomics Platform"/>
            <consortium name="The Broad Institute Genome Sequencing Center for Infectious Disease"/>
            <person name="Wu L."/>
            <person name="Ma J."/>
        </authorList>
    </citation>
    <scope>NUCLEOTIDE SEQUENCE [LARGE SCALE GENOMIC DNA]</scope>
    <source>
        <strain evidence="3">CGMCC 4.1467</strain>
    </source>
</reference>
<evidence type="ECO:0000256" key="1">
    <source>
        <dbReference type="SAM" id="MobiDB-lite"/>
    </source>
</evidence>
<gene>
    <name evidence="2" type="ORF">ACFQY0_09975</name>
</gene>
<accession>A0ABW2L568</accession>
<sequence length="63" mass="6968">MRSRSLRHPSSASRDSNRRFIRPEKLAGSADPARRSAVQCGTVKLMADLPGDPPFGKFSPFRP</sequence>
<evidence type="ECO:0000313" key="2">
    <source>
        <dbReference type="EMBL" id="MFC7337503.1"/>
    </source>
</evidence>